<evidence type="ECO:0000256" key="1">
    <source>
        <dbReference type="ARBA" id="ARBA00003195"/>
    </source>
</evidence>
<evidence type="ECO:0000313" key="18">
    <source>
        <dbReference type="EMBL" id="KAF4077233.1"/>
    </source>
</evidence>
<evidence type="ECO:0000256" key="16">
    <source>
        <dbReference type="SAM" id="SignalP"/>
    </source>
</evidence>
<accession>A0A7J6A3E3</accession>
<dbReference type="InterPro" id="IPR007741">
    <property type="entry name" value="Ribosomal_mL43/mS25/NADH_DH"/>
</dbReference>
<evidence type="ECO:0000256" key="11">
    <source>
        <dbReference type="ARBA" id="ARBA00023128"/>
    </source>
</evidence>
<keyword evidence="8" id="KW-0999">Mitochondrion inner membrane</keyword>
<comment type="subunit">
    <text evidence="4">Complex I is composed of 45 different subunits.</text>
</comment>
<comment type="similarity">
    <text evidence="3">Belongs to the complex I NDUFA2 subunit family.</text>
</comment>
<comment type="subcellular location">
    <subcellularLocation>
        <location evidence="2">Mitochondrion inner membrane</location>
        <topology evidence="2">Peripheral membrane protein</topology>
        <orientation evidence="2">Matrix side</orientation>
    </subcellularLocation>
</comment>
<evidence type="ECO:0000256" key="15">
    <source>
        <dbReference type="ARBA" id="ARBA00032513"/>
    </source>
</evidence>
<evidence type="ECO:0000256" key="5">
    <source>
        <dbReference type="ARBA" id="ARBA00016394"/>
    </source>
</evidence>
<keyword evidence="12" id="KW-0472">Membrane</keyword>
<evidence type="ECO:0000256" key="13">
    <source>
        <dbReference type="ARBA" id="ARBA00023157"/>
    </source>
</evidence>
<keyword evidence="19" id="KW-1185">Reference proteome</keyword>
<evidence type="ECO:0000256" key="6">
    <source>
        <dbReference type="ARBA" id="ARBA00022448"/>
    </source>
</evidence>
<dbReference type="Proteomes" id="UP000593565">
    <property type="component" value="Unassembled WGS sequence"/>
</dbReference>
<evidence type="ECO:0000256" key="8">
    <source>
        <dbReference type="ARBA" id="ARBA00022792"/>
    </source>
</evidence>
<evidence type="ECO:0000256" key="3">
    <source>
        <dbReference type="ARBA" id="ARBA00008939"/>
    </source>
</evidence>
<evidence type="ECO:0000256" key="14">
    <source>
        <dbReference type="ARBA" id="ARBA00031441"/>
    </source>
</evidence>
<sequence length="156" mass="17014">MDGWISLNLTLKLVLESQGVMCAATTWSLGGAVAVYDPPNTNTTEEEAAPGRSDSKMAASAVRAIGSNLSKNLREIRLHFCQTSFGSQGARDFVQQHYVTLKKANPEFPILIRECSGVQPRLWARYALGKEQSFPLDNMSADQVAKVLENAVSVKV</sequence>
<keyword evidence="11" id="KW-0496">Mitochondrion</keyword>
<dbReference type="SMART" id="SM00916">
    <property type="entry name" value="L51_S25_CI-B8"/>
    <property type="match status" value="1"/>
</dbReference>
<proteinExistence type="inferred from homology"/>
<comment type="function">
    <text evidence="1">Accessory subunit of the mitochondrial membrane respiratory chain NADH dehydrogenase (Complex I), that is believed not to be involved in catalysis. Complex I functions in the transfer of electrons from NADH to the respiratory chain. The immediate electron acceptor for the enzyme is believed to be ubiquinone.</text>
</comment>
<reference evidence="18 19" key="1">
    <citation type="submission" date="2020-02" db="EMBL/GenBank/DDBJ databases">
        <title>A chromosome-scale genome assembly of the black bullhead catfish (Ameiurus melas).</title>
        <authorList>
            <person name="Wen M."/>
            <person name="Zham M."/>
            <person name="Cabau C."/>
            <person name="Klopp C."/>
            <person name="Donnadieu C."/>
            <person name="Roques C."/>
            <person name="Bouchez O."/>
            <person name="Lampietro C."/>
            <person name="Jouanno E."/>
            <person name="Herpin A."/>
            <person name="Louis A."/>
            <person name="Berthelot C."/>
            <person name="Parey E."/>
            <person name="Roest-Crollius H."/>
            <person name="Braasch I."/>
            <person name="Postlethwait J."/>
            <person name="Robinson-Rechavi M."/>
            <person name="Echchiki A."/>
            <person name="Begum T."/>
            <person name="Montfort J."/>
            <person name="Schartl M."/>
            <person name="Bobe J."/>
            <person name="Guiguen Y."/>
        </authorList>
    </citation>
    <scope>NUCLEOTIDE SEQUENCE [LARGE SCALE GENOMIC DNA]</scope>
    <source>
        <strain evidence="18">M_S1</strain>
        <tissue evidence="18">Blood</tissue>
    </source>
</reference>
<comment type="caution">
    <text evidence="18">The sequence shown here is derived from an EMBL/GenBank/DDBJ whole genome shotgun (WGS) entry which is preliminary data.</text>
</comment>
<feature type="chain" id="PRO_5029691842" description="NADH dehydrogenase [ubiquinone] 1 alpha subcomplex subunit 2" evidence="16">
    <location>
        <begin position="23"/>
        <end position="156"/>
    </location>
</feature>
<protein>
    <recommendedName>
        <fullName evidence="5">NADH dehydrogenase [ubiquinone] 1 alpha subcomplex subunit 2</fullName>
    </recommendedName>
    <alternativeName>
        <fullName evidence="14">Complex I-B8</fullName>
    </alternativeName>
    <alternativeName>
        <fullName evidence="15">NADH-ubiquinone oxidoreductase B8 subunit</fullName>
    </alternativeName>
</protein>
<dbReference type="AlphaFoldDB" id="A0A7J6A3E3"/>
<evidence type="ECO:0000313" key="19">
    <source>
        <dbReference type="Proteomes" id="UP000593565"/>
    </source>
</evidence>
<dbReference type="InterPro" id="IPR036249">
    <property type="entry name" value="Thioredoxin-like_sf"/>
</dbReference>
<dbReference type="EMBL" id="JAAGNN010000018">
    <property type="protein sequence ID" value="KAF4077233.1"/>
    <property type="molecule type" value="Genomic_DNA"/>
</dbReference>
<keyword evidence="7" id="KW-0679">Respiratory chain</keyword>
<keyword evidence="9" id="KW-0249">Electron transport</keyword>
<feature type="domain" description="Ribosomal protein/NADH dehydrogenase" evidence="17">
    <location>
        <begin position="82"/>
        <end position="155"/>
    </location>
</feature>
<keyword evidence="6" id="KW-0813">Transport</keyword>
<dbReference type="GO" id="GO:0045271">
    <property type="term" value="C:respiratory chain complex I"/>
    <property type="evidence" value="ECO:0007669"/>
    <property type="project" value="UniProtKB-ARBA"/>
</dbReference>
<evidence type="ECO:0000256" key="2">
    <source>
        <dbReference type="ARBA" id="ARBA00004443"/>
    </source>
</evidence>
<gene>
    <name evidence="18" type="ORF">AMELA_G00205620</name>
</gene>
<dbReference type="GO" id="GO:0005743">
    <property type="term" value="C:mitochondrial inner membrane"/>
    <property type="evidence" value="ECO:0007669"/>
    <property type="project" value="UniProtKB-SubCell"/>
</dbReference>
<keyword evidence="16" id="KW-0732">Signal</keyword>
<dbReference type="PANTHER" id="PTHR12878:SF0">
    <property type="entry name" value="NADH DEHYDROGENASE [UBIQUINONE] 1 ALPHA SUBCOMPLEX SUBUNIT 2"/>
    <property type="match status" value="1"/>
</dbReference>
<feature type="signal peptide" evidence="16">
    <location>
        <begin position="1"/>
        <end position="22"/>
    </location>
</feature>
<dbReference type="FunFam" id="3.40.30.10:FF:000127">
    <property type="entry name" value="NADH dehydrogenase [ubiquinone] 1 alpha subcomplex subunit 2"/>
    <property type="match status" value="1"/>
</dbReference>
<dbReference type="Pfam" id="PF05047">
    <property type="entry name" value="L51_S25_CI-B8"/>
    <property type="match status" value="1"/>
</dbReference>
<dbReference type="Gene3D" id="3.40.30.10">
    <property type="entry name" value="Glutaredoxin"/>
    <property type="match status" value="1"/>
</dbReference>
<name>A0A7J6A3E3_AMEME</name>
<evidence type="ECO:0000256" key="12">
    <source>
        <dbReference type="ARBA" id="ARBA00023136"/>
    </source>
</evidence>
<keyword evidence="13" id="KW-1015">Disulfide bond</keyword>
<evidence type="ECO:0000256" key="10">
    <source>
        <dbReference type="ARBA" id="ARBA00022990"/>
    </source>
</evidence>
<dbReference type="InterPro" id="IPR016464">
    <property type="entry name" value="NADH_Ub_cplx-1_asu_su-2"/>
</dbReference>
<evidence type="ECO:0000259" key="17">
    <source>
        <dbReference type="SMART" id="SM00916"/>
    </source>
</evidence>
<keyword evidence="10" id="KW-0007">Acetylation</keyword>
<organism evidence="18 19">
    <name type="scientific">Ameiurus melas</name>
    <name type="common">Black bullhead</name>
    <name type="synonym">Silurus melas</name>
    <dbReference type="NCBI Taxonomy" id="219545"/>
    <lineage>
        <taxon>Eukaryota</taxon>
        <taxon>Metazoa</taxon>
        <taxon>Chordata</taxon>
        <taxon>Craniata</taxon>
        <taxon>Vertebrata</taxon>
        <taxon>Euteleostomi</taxon>
        <taxon>Actinopterygii</taxon>
        <taxon>Neopterygii</taxon>
        <taxon>Teleostei</taxon>
        <taxon>Ostariophysi</taxon>
        <taxon>Siluriformes</taxon>
        <taxon>Ictaluridae</taxon>
        <taxon>Ameiurus</taxon>
    </lineage>
</organism>
<evidence type="ECO:0000256" key="4">
    <source>
        <dbReference type="ARBA" id="ARBA00011533"/>
    </source>
</evidence>
<dbReference type="SUPFAM" id="SSF52833">
    <property type="entry name" value="Thioredoxin-like"/>
    <property type="match status" value="1"/>
</dbReference>
<dbReference type="PANTHER" id="PTHR12878">
    <property type="entry name" value="NADH-UBIQUINONE OXIDOREDUCTASE B8 SUBUNIT"/>
    <property type="match status" value="1"/>
</dbReference>
<evidence type="ECO:0000256" key="9">
    <source>
        <dbReference type="ARBA" id="ARBA00022982"/>
    </source>
</evidence>
<evidence type="ECO:0000256" key="7">
    <source>
        <dbReference type="ARBA" id="ARBA00022660"/>
    </source>
</evidence>